<dbReference type="AlphaFoldDB" id="A0A067MFR7"/>
<gene>
    <name evidence="1" type="ORF">BOTBODRAFT_349174</name>
</gene>
<name>A0A067MFR7_BOTB1</name>
<evidence type="ECO:0000313" key="1">
    <source>
        <dbReference type="EMBL" id="KDQ14334.1"/>
    </source>
</evidence>
<dbReference type="HOGENOM" id="CLU_1854926_0_0_1"/>
<dbReference type="Proteomes" id="UP000027195">
    <property type="component" value="Unassembled WGS sequence"/>
</dbReference>
<dbReference type="InParanoid" id="A0A067MFR7"/>
<protein>
    <submittedName>
        <fullName evidence="1">Uncharacterized protein</fullName>
    </submittedName>
</protein>
<evidence type="ECO:0000313" key="2">
    <source>
        <dbReference type="Proteomes" id="UP000027195"/>
    </source>
</evidence>
<organism evidence="1 2">
    <name type="scientific">Botryobasidium botryosum (strain FD-172 SS1)</name>
    <dbReference type="NCBI Taxonomy" id="930990"/>
    <lineage>
        <taxon>Eukaryota</taxon>
        <taxon>Fungi</taxon>
        <taxon>Dikarya</taxon>
        <taxon>Basidiomycota</taxon>
        <taxon>Agaricomycotina</taxon>
        <taxon>Agaricomycetes</taxon>
        <taxon>Cantharellales</taxon>
        <taxon>Botryobasidiaceae</taxon>
        <taxon>Botryobasidium</taxon>
    </lineage>
</organism>
<accession>A0A067MFR7</accession>
<dbReference type="EMBL" id="KL198038">
    <property type="protein sequence ID" value="KDQ14334.1"/>
    <property type="molecule type" value="Genomic_DNA"/>
</dbReference>
<keyword evidence="2" id="KW-1185">Reference proteome</keyword>
<proteinExistence type="predicted"/>
<sequence length="138" mass="15988">MHTRLARRAKLSSCAATCAFIFSLVAERPVFLKCRQREWRRPGERSSATIFHSAYFTRCPGWMDDLRMLVFLWRCDNATQAFLNRFLCHGSHKGCLVAIGRRYTTEIDRGSCCCLCTSKSNLVSHYRGWIILVMLLKM</sequence>
<reference evidence="2" key="1">
    <citation type="journal article" date="2014" name="Proc. Natl. Acad. Sci. U.S.A.">
        <title>Extensive sampling of basidiomycete genomes demonstrates inadequacy of the white-rot/brown-rot paradigm for wood decay fungi.</title>
        <authorList>
            <person name="Riley R."/>
            <person name="Salamov A.A."/>
            <person name="Brown D.W."/>
            <person name="Nagy L.G."/>
            <person name="Floudas D."/>
            <person name="Held B.W."/>
            <person name="Levasseur A."/>
            <person name="Lombard V."/>
            <person name="Morin E."/>
            <person name="Otillar R."/>
            <person name="Lindquist E.A."/>
            <person name="Sun H."/>
            <person name="LaButti K.M."/>
            <person name="Schmutz J."/>
            <person name="Jabbour D."/>
            <person name="Luo H."/>
            <person name="Baker S.E."/>
            <person name="Pisabarro A.G."/>
            <person name="Walton J.D."/>
            <person name="Blanchette R.A."/>
            <person name="Henrissat B."/>
            <person name="Martin F."/>
            <person name="Cullen D."/>
            <person name="Hibbett D.S."/>
            <person name="Grigoriev I.V."/>
        </authorList>
    </citation>
    <scope>NUCLEOTIDE SEQUENCE [LARGE SCALE GENOMIC DNA]</scope>
    <source>
        <strain evidence="2">FD-172 SS1</strain>
    </source>
</reference>